<reference evidence="1" key="1">
    <citation type="journal article" date="2005" name="Archaea">
        <title>Novel RepA-MCM proteins encoded in plasmids pTAU4, pORA1 and pTIK4 from Sulfolobus neozealandicus.</title>
        <authorList>
            <person name="Greve B."/>
            <person name="Jensen S."/>
            <person name="Phan H."/>
            <person name="Brugger K."/>
            <person name="Zillig W."/>
            <person name="She Q."/>
            <person name="Garrett R."/>
        </authorList>
    </citation>
    <scope>NUCLEOTIDE SEQUENCE [LARGE SCALE GENOMIC DNA]</scope>
    <source>
        <plasmid evidence="1">pORA1</plasmid>
    </source>
</reference>
<accession>Q5NE04</accession>
<organism evidence="1">
    <name type="scientific">Sulfolobus neozealandicus</name>
    <dbReference type="NCBI Taxonomy" id="299422"/>
    <lineage>
        <taxon>Archaea</taxon>
        <taxon>Thermoproteota</taxon>
        <taxon>Thermoprotei</taxon>
        <taxon>Sulfolobales</taxon>
        <taxon>Sulfolobaceae</taxon>
        <taxon>Sulfolobus</taxon>
    </lineage>
</organism>
<name>Q5NE04_9CREN</name>
<sequence length="50" mass="5546">MCRMLLISTRLSKLLKLHDSALSITLRVSLSVLRILLRVILSKARGANNG</sequence>
<keyword evidence="1" id="KW-0614">Plasmid</keyword>
<dbReference type="EMBL" id="AJ862826">
    <property type="protein sequence ID" value="CAH89323.1"/>
    <property type="molecule type" value="Genomic_DNA"/>
</dbReference>
<evidence type="ECO:0000313" key="1">
    <source>
        <dbReference type="EMBL" id="CAH89323.1"/>
    </source>
</evidence>
<geneLocation type="plasmid" evidence="1">
    <name>pORA1</name>
</geneLocation>
<proteinExistence type="predicted"/>
<protein>
    <submittedName>
        <fullName evidence="1">Copg-like protein</fullName>
    </submittedName>
</protein>
<dbReference type="AlphaFoldDB" id="Q5NE04"/>